<dbReference type="GO" id="GO:0015179">
    <property type="term" value="F:L-amino acid transmembrane transporter activity"/>
    <property type="evidence" value="ECO:0007669"/>
    <property type="project" value="TreeGrafter"/>
</dbReference>
<dbReference type="AlphaFoldDB" id="A0AAN9V746"/>
<keyword evidence="13" id="KW-0458">Lysosome</keyword>
<evidence type="ECO:0000313" key="18">
    <source>
        <dbReference type="EMBL" id="KAK7792814.1"/>
    </source>
</evidence>
<dbReference type="InterPro" id="IPR013057">
    <property type="entry name" value="AA_transpt_TM"/>
</dbReference>
<feature type="transmembrane region" description="Helical" evidence="16">
    <location>
        <begin position="458"/>
        <end position="478"/>
    </location>
</feature>
<evidence type="ECO:0000256" key="8">
    <source>
        <dbReference type="ARBA" id="ARBA00022989"/>
    </source>
</evidence>
<feature type="transmembrane region" description="Helical" evidence="16">
    <location>
        <begin position="416"/>
        <end position="438"/>
    </location>
</feature>
<evidence type="ECO:0000256" key="6">
    <source>
        <dbReference type="ARBA" id="ARBA00022753"/>
    </source>
</evidence>
<proteinExistence type="inferred from homology"/>
<comment type="caution">
    <text evidence="18">The sequence shown here is derived from an EMBL/GenBank/DDBJ whole genome shotgun (WGS) entry which is preliminary data.</text>
</comment>
<sequence>MLDKIEPPRPYTWRSSADQTTTDSGSESHPLMSSDASRRSFGATCMFPDSETSDFEATAPSTQAPREPTPTPAARAANPRQLASARRPFSYQNHQDQLADATYNRFHYYNKLRSYAPYEDSTLMIPDHVIPLPVFIPFIPGQERNTQKQSSLVTIFAVWNTVMGSSLLTMPWGIERAGFVTGIILMALMGGICLYTTYRLLEINKIHGAGIVDGEVADLCKLLLGRPAEIIAKFFSLIVLLGANIVYWILMTNFLYHSVDYIYERAAGIPIEPLIMNDTLSTLVLCPREKNNTIPENIVESESIYSQVWNINVTVPVFLVLIIGPLINFKSATFFTKFNSLGTLSVLYLVLFVLIKAISWGINVDFTNVSSPLYAPSFLPSFPALSGMLALSFFIHNIIISIMRNNRNQEKNGRDLSIAYILVTLTYTFIGAVFYISFPLKKSCISDNLLNNFQNWDVMTVAARMFLFFQLVTVFPLIAYMLRVQVMGILFKHSEPGFVNILAFNVLVVAICVLFAVLLPRIGTIIRFTGALSGLIYIFTLPSLLHLASLRIRGELTIPILIIHLIIPIFGGGNLIAQFFVSE</sequence>
<evidence type="ECO:0000256" key="11">
    <source>
        <dbReference type="ARBA" id="ARBA00023157"/>
    </source>
</evidence>
<evidence type="ECO:0000256" key="15">
    <source>
        <dbReference type="SAM" id="MobiDB-lite"/>
    </source>
</evidence>
<evidence type="ECO:0000256" key="5">
    <source>
        <dbReference type="ARBA" id="ARBA00022723"/>
    </source>
</evidence>
<dbReference type="GO" id="GO:0046872">
    <property type="term" value="F:metal ion binding"/>
    <property type="evidence" value="ECO:0007669"/>
    <property type="project" value="UniProtKB-KW"/>
</dbReference>
<evidence type="ECO:0000256" key="2">
    <source>
        <dbReference type="ARBA" id="ARBA00004155"/>
    </source>
</evidence>
<dbReference type="PANTHER" id="PTHR22950">
    <property type="entry name" value="AMINO ACID TRANSPORTER"/>
    <property type="match status" value="1"/>
</dbReference>
<dbReference type="Proteomes" id="UP001378592">
    <property type="component" value="Unassembled WGS sequence"/>
</dbReference>
<feature type="transmembrane region" description="Helical" evidence="16">
    <location>
        <begin position="525"/>
        <end position="548"/>
    </location>
</feature>
<evidence type="ECO:0000256" key="9">
    <source>
        <dbReference type="ARBA" id="ARBA00023053"/>
    </source>
</evidence>
<keyword evidence="12" id="KW-0325">Glycoprotein</keyword>
<keyword evidence="3" id="KW-0813">Transport</keyword>
<reference evidence="18 19" key="1">
    <citation type="submission" date="2024-03" db="EMBL/GenBank/DDBJ databases">
        <title>The genome assembly and annotation of the cricket Gryllus longicercus Weissman &amp; Gray.</title>
        <authorList>
            <person name="Szrajer S."/>
            <person name="Gray D."/>
            <person name="Ylla G."/>
        </authorList>
    </citation>
    <scope>NUCLEOTIDE SEQUENCE [LARGE SCALE GENOMIC DNA]</scope>
    <source>
        <strain evidence="18">DAG 2021-001</strain>
        <tissue evidence="18">Whole body minus gut</tissue>
    </source>
</reference>
<feature type="transmembrane region" description="Helical" evidence="16">
    <location>
        <begin position="179"/>
        <end position="198"/>
    </location>
</feature>
<comment type="subcellular location">
    <subcellularLocation>
        <location evidence="1">Late endosome membrane</location>
        <topology evidence="1">Multi-pass membrane protein</topology>
    </subcellularLocation>
    <subcellularLocation>
        <location evidence="2">Lysosome membrane</location>
        <topology evidence="2">Multi-pass membrane protein</topology>
    </subcellularLocation>
</comment>
<keyword evidence="8 16" id="KW-1133">Transmembrane helix</keyword>
<organism evidence="18 19">
    <name type="scientific">Gryllus longicercus</name>
    <dbReference type="NCBI Taxonomy" id="2509291"/>
    <lineage>
        <taxon>Eukaryota</taxon>
        <taxon>Metazoa</taxon>
        <taxon>Ecdysozoa</taxon>
        <taxon>Arthropoda</taxon>
        <taxon>Hexapoda</taxon>
        <taxon>Insecta</taxon>
        <taxon>Pterygota</taxon>
        <taxon>Neoptera</taxon>
        <taxon>Polyneoptera</taxon>
        <taxon>Orthoptera</taxon>
        <taxon>Ensifera</taxon>
        <taxon>Gryllidea</taxon>
        <taxon>Grylloidea</taxon>
        <taxon>Gryllidae</taxon>
        <taxon>Gryllinae</taxon>
        <taxon>Gryllus</taxon>
    </lineage>
</organism>
<feature type="transmembrane region" description="Helical" evidence="16">
    <location>
        <begin position="230"/>
        <end position="250"/>
    </location>
</feature>
<keyword evidence="10 16" id="KW-0472">Membrane</keyword>
<gene>
    <name evidence="18" type="ORF">R5R35_014444</name>
</gene>
<keyword evidence="19" id="KW-1185">Reference proteome</keyword>
<evidence type="ECO:0000256" key="14">
    <source>
        <dbReference type="ARBA" id="ARBA00038442"/>
    </source>
</evidence>
<keyword evidence="5" id="KW-0479">Metal-binding</keyword>
<keyword evidence="9" id="KW-0915">Sodium</keyword>
<feature type="domain" description="Amino acid transporter transmembrane" evidence="17">
    <location>
        <begin position="331"/>
        <end position="551"/>
    </location>
</feature>
<dbReference type="EMBL" id="JAZDUA010000423">
    <property type="protein sequence ID" value="KAK7792814.1"/>
    <property type="molecule type" value="Genomic_DNA"/>
</dbReference>
<feature type="transmembrane region" description="Helical" evidence="16">
    <location>
        <begin position="309"/>
        <end position="329"/>
    </location>
</feature>
<feature type="compositionally biased region" description="Polar residues" evidence="15">
    <location>
        <begin position="13"/>
        <end position="27"/>
    </location>
</feature>
<evidence type="ECO:0000313" key="19">
    <source>
        <dbReference type="Proteomes" id="UP001378592"/>
    </source>
</evidence>
<dbReference type="PANTHER" id="PTHR22950:SF244">
    <property type="entry name" value="NEUTRAL AMINO ACID TRANSPORTER 9"/>
    <property type="match status" value="1"/>
</dbReference>
<feature type="transmembrane region" description="Helical" evidence="16">
    <location>
        <begin position="341"/>
        <end position="362"/>
    </location>
</feature>
<evidence type="ECO:0000256" key="10">
    <source>
        <dbReference type="ARBA" id="ARBA00023136"/>
    </source>
</evidence>
<feature type="compositionally biased region" description="Low complexity" evidence="15">
    <location>
        <begin position="62"/>
        <end position="80"/>
    </location>
</feature>
<keyword evidence="6" id="KW-0967">Endosome</keyword>
<keyword evidence="11" id="KW-1015">Disulfide bond</keyword>
<name>A0AAN9V746_9ORTH</name>
<dbReference type="GO" id="GO:0031902">
    <property type="term" value="C:late endosome membrane"/>
    <property type="evidence" value="ECO:0007669"/>
    <property type="project" value="UniProtKB-SubCell"/>
</dbReference>
<evidence type="ECO:0000256" key="12">
    <source>
        <dbReference type="ARBA" id="ARBA00023180"/>
    </source>
</evidence>
<protein>
    <recommendedName>
        <fullName evidence="17">Amino acid transporter transmembrane domain-containing protein</fullName>
    </recommendedName>
</protein>
<evidence type="ECO:0000259" key="17">
    <source>
        <dbReference type="Pfam" id="PF01490"/>
    </source>
</evidence>
<evidence type="ECO:0000256" key="13">
    <source>
        <dbReference type="ARBA" id="ARBA00023228"/>
    </source>
</evidence>
<evidence type="ECO:0000256" key="16">
    <source>
        <dbReference type="SAM" id="Phobius"/>
    </source>
</evidence>
<evidence type="ECO:0000256" key="7">
    <source>
        <dbReference type="ARBA" id="ARBA00022970"/>
    </source>
</evidence>
<evidence type="ECO:0000256" key="3">
    <source>
        <dbReference type="ARBA" id="ARBA00022448"/>
    </source>
</evidence>
<feature type="region of interest" description="Disordered" evidence="15">
    <location>
        <begin position="1"/>
        <end position="88"/>
    </location>
</feature>
<feature type="transmembrane region" description="Helical" evidence="16">
    <location>
        <begin position="498"/>
        <end position="519"/>
    </location>
</feature>
<dbReference type="Pfam" id="PF01490">
    <property type="entry name" value="Aa_trans"/>
    <property type="match status" value="2"/>
</dbReference>
<comment type="similarity">
    <text evidence="14">Belongs to the amino acid/polyamine transporter 2 family. SLC38A9 subfamily.</text>
</comment>
<keyword evidence="4 16" id="KW-0812">Transmembrane</keyword>
<evidence type="ECO:0000256" key="1">
    <source>
        <dbReference type="ARBA" id="ARBA00004107"/>
    </source>
</evidence>
<dbReference type="GO" id="GO:0005765">
    <property type="term" value="C:lysosomal membrane"/>
    <property type="evidence" value="ECO:0007669"/>
    <property type="project" value="UniProtKB-SubCell"/>
</dbReference>
<feature type="transmembrane region" description="Helical" evidence="16">
    <location>
        <begin position="560"/>
        <end position="581"/>
    </location>
</feature>
<feature type="transmembrane region" description="Helical" evidence="16">
    <location>
        <begin position="382"/>
        <end position="404"/>
    </location>
</feature>
<accession>A0AAN9V746</accession>
<evidence type="ECO:0000256" key="4">
    <source>
        <dbReference type="ARBA" id="ARBA00022692"/>
    </source>
</evidence>
<feature type="transmembrane region" description="Helical" evidence="16">
    <location>
        <begin position="152"/>
        <end position="173"/>
    </location>
</feature>
<keyword evidence="7" id="KW-0029">Amino-acid transport</keyword>
<feature type="domain" description="Amino acid transporter transmembrane" evidence="17">
    <location>
        <begin position="150"/>
        <end position="263"/>
    </location>
</feature>